<evidence type="ECO:0000313" key="4">
    <source>
        <dbReference type="EMBL" id="MBB3023725.1"/>
    </source>
</evidence>
<dbReference type="SUPFAM" id="SSF53254">
    <property type="entry name" value="Phosphoglycerate mutase-like"/>
    <property type="match status" value="1"/>
</dbReference>
<dbReference type="RefSeq" id="WP_183377068.1">
    <property type="nucleotide sequence ID" value="NZ_CBCSFZ010000071.1"/>
</dbReference>
<dbReference type="PANTHER" id="PTHR48100:SF1">
    <property type="entry name" value="HISTIDINE PHOSPHATASE FAMILY PROTEIN-RELATED"/>
    <property type="match status" value="1"/>
</dbReference>
<dbReference type="Pfam" id="PF00300">
    <property type="entry name" value="His_Phos_1"/>
    <property type="match status" value="1"/>
</dbReference>
<dbReference type="GO" id="GO:0016791">
    <property type="term" value="F:phosphatase activity"/>
    <property type="evidence" value="ECO:0007669"/>
    <property type="project" value="TreeGrafter"/>
</dbReference>
<proteinExistence type="predicted"/>
<evidence type="ECO:0000256" key="2">
    <source>
        <dbReference type="PIRSR" id="PIRSR613078-2"/>
    </source>
</evidence>
<feature type="active site" description="Tele-phosphohistidine intermediate" evidence="1">
    <location>
        <position position="39"/>
    </location>
</feature>
<feature type="region of interest" description="Disordered" evidence="3">
    <location>
        <begin position="245"/>
        <end position="268"/>
    </location>
</feature>
<dbReference type="EC" id="5.4.2.12" evidence="4"/>
<evidence type="ECO:0000256" key="3">
    <source>
        <dbReference type="SAM" id="MobiDB-lite"/>
    </source>
</evidence>
<dbReference type="PANTHER" id="PTHR48100">
    <property type="entry name" value="BROAD-SPECIFICITY PHOSPHATASE YOR283W-RELATED"/>
    <property type="match status" value="1"/>
</dbReference>
<reference evidence="4 5" key="1">
    <citation type="submission" date="2020-08" db="EMBL/GenBank/DDBJ databases">
        <title>Sequencing the genomes of 1000 actinobacteria strains.</title>
        <authorList>
            <person name="Klenk H.-P."/>
        </authorList>
    </citation>
    <scope>NUCLEOTIDE SEQUENCE [LARGE SCALE GENOMIC DNA]</scope>
    <source>
        <strain evidence="4 5">DSM 23040</strain>
    </source>
</reference>
<protein>
    <submittedName>
        <fullName evidence="4">Putative phosphoglycerate mutase</fullName>
        <ecNumber evidence="4">5.4.2.12</ecNumber>
    </submittedName>
</protein>
<gene>
    <name evidence="4" type="ORF">FHX50_002026</name>
</gene>
<comment type="caution">
    <text evidence="4">The sequence shown here is derived from an EMBL/GenBank/DDBJ whole genome shotgun (WGS) entry which is preliminary data.</text>
</comment>
<sequence length="268" mass="27621">MTSPHTSPTACDASAAADASALATAPPPAGTTRFLLIRHGRTEFNSAGIMQGWTDAPLTENGEANVRTTAEFLAAAPIAAAYASSLPRAMRTGEIIADHHDALTVEPVDGLRELSFGDFDGRPSEEFKRHVPDLAGFFRSVFTGTAEALPGGESGADFVARVRSAFNDIVARETAAAEGAEGPAEGRTVMLVAHGLTLKVLLALAAGPILDPLPNASICVMDRDRTGDFTLRAFGVDPSGAAAEETSILQGLGGDNGSNPSGHGEQTP</sequence>
<keyword evidence="4" id="KW-0413">Isomerase</keyword>
<dbReference type="AlphaFoldDB" id="A0A839QVI0"/>
<name>A0A839QVI0_9MICO</name>
<evidence type="ECO:0000313" key="5">
    <source>
        <dbReference type="Proteomes" id="UP000568050"/>
    </source>
</evidence>
<keyword evidence="5" id="KW-1185">Reference proteome</keyword>
<feature type="compositionally biased region" description="Polar residues" evidence="3">
    <location>
        <begin position="257"/>
        <end position="268"/>
    </location>
</feature>
<organism evidence="4 5">
    <name type="scientific">Helcobacillus massiliensis</name>
    <dbReference type="NCBI Taxonomy" id="521392"/>
    <lineage>
        <taxon>Bacteria</taxon>
        <taxon>Bacillati</taxon>
        <taxon>Actinomycetota</taxon>
        <taxon>Actinomycetes</taxon>
        <taxon>Micrococcales</taxon>
        <taxon>Dermabacteraceae</taxon>
        <taxon>Helcobacillus</taxon>
    </lineage>
</organism>
<dbReference type="InterPro" id="IPR029033">
    <property type="entry name" value="His_PPase_superfam"/>
</dbReference>
<accession>A0A839QVI0</accession>
<dbReference type="Proteomes" id="UP000568050">
    <property type="component" value="Unassembled WGS sequence"/>
</dbReference>
<dbReference type="GO" id="GO:0004619">
    <property type="term" value="F:phosphoglycerate mutase activity"/>
    <property type="evidence" value="ECO:0007669"/>
    <property type="project" value="UniProtKB-EC"/>
</dbReference>
<dbReference type="SMART" id="SM00855">
    <property type="entry name" value="PGAM"/>
    <property type="match status" value="1"/>
</dbReference>
<dbReference type="Gene3D" id="3.40.50.1240">
    <property type="entry name" value="Phosphoglycerate mutase-like"/>
    <property type="match status" value="1"/>
</dbReference>
<dbReference type="InterPro" id="IPR050275">
    <property type="entry name" value="PGM_Phosphatase"/>
</dbReference>
<feature type="binding site" evidence="2">
    <location>
        <begin position="38"/>
        <end position="45"/>
    </location>
    <ligand>
        <name>substrate</name>
    </ligand>
</feature>
<evidence type="ECO:0000256" key="1">
    <source>
        <dbReference type="PIRSR" id="PIRSR613078-1"/>
    </source>
</evidence>
<dbReference type="InterPro" id="IPR013078">
    <property type="entry name" value="His_Pase_superF_clade-1"/>
</dbReference>
<dbReference type="EMBL" id="JACHWP010000010">
    <property type="protein sequence ID" value="MBB3023725.1"/>
    <property type="molecule type" value="Genomic_DNA"/>
</dbReference>
<dbReference type="GO" id="GO:0005737">
    <property type="term" value="C:cytoplasm"/>
    <property type="evidence" value="ECO:0007669"/>
    <property type="project" value="TreeGrafter"/>
</dbReference>
<dbReference type="CDD" id="cd07067">
    <property type="entry name" value="HP_PGM_like"/>
    <property type="match status" value="1"/>
</dbReference>
<feature type="active site" description="Proton donor/acceptor" evidence="1">
    <location>
        <position position="113"/>
    </location>
</feature>
<feature type="binding site" evidence="2">
    <location>
        <position position="88"/>
    </location>
    <ligand>
        <name>substrate</name>
    </ligand>
</feature>